<feature type="transmembrane region" description="Helical" evidence="2">
    <location>
        <begin position="74"/>
        <end position="94"/>
    </location>
</feature>
<feature type="region of interest" description="Disordered" evidence="1">
    <location>
        <begin position="105"/>
        <end position="219"/>
    </location>
</feature>
<dbReference type="Proteomes" id="UP000075883">
    <property type="component" value="Unassembled WGS sequence"/>
</dbReference>
<name>A0A182M7C2_9DIPT</name>
<keyword evidence="2" id="KW-0472">Membrane</keyword>
<reference evidence="3" key="2">
    <citation type="submission" date="2020-05" db="UniProtKB">
        <authorList>
            <consortium name="EnsemblMetazoa"/>
        </authorList>
    </citation>
    <scope>IDENTIFICATION</scope>
    <source>
        <strain evidence="3">A-37</strain>
    </source>
</reference>
<sequence>MYIQNTLKSFFGGEPKDLPSKTPFGEVDIGLDPNFGTLYATASTTFPTPAAADPTVPPKKHRSSLTGLSKYGPWGYLFLGMLICGGALLICGLWECCCRSHKPEPNVEDSLPDQVPSFLQTSAPTDSSRPGAQADSPAVGHNLPQYGELDPPPAYSVLFPAQKPSDNGNELPVTSETAQTTNNSPSVSDSSHNSSDAVSRTADEESLVVATVEVPPVPV</sequence>
<feature type="compositionally biased region" description="Polar residues" evidence="1">
    <location>
        <begin position="164"/>
        <end position="181"/>
    </location>
</feature>
<evidence type="ECO:0000313" key="3">
    <source>
        <dbReference type="EnsemblMetazoa" id="ACUA011300-PA"/>
    </source>
</evidence>
<organism evidence="3 4">
    <name type="scientific">Anopheles culicifacies</name>
    <dbReference type="NCBI Taxonomy" id="139723"/>
    <lineage>
        <taxon>Eukaryota</taxon>
        <taxon>Metazoa</taxon>
        <taxon>Ecdysozoa</taxon>
        <taxon>Arthropoda</taxon>
        <taxon>Hexapoda</taxon>
        <taxon>Insecta</taxon>
        <taxon>Pterygota</taxon>
        <taxon>Neoptera</taxon>
        <taxon>Endopterygota</taxon>
        <taxon>Diptera</taxon>
        <taxon>Nematocera</taxon>
        <taxon>Culicoidea</taxon>
        <taxon>Culicidae</taxon>
        <taxon>Anophelinae</taxon>
        <taxon>Anopheles</taxon>
        <taxon>culicifacies species complex</taxon>
    </lineage>
</organism>
<feature type="compositionally biased region" description="Polar residues" evidence="1">
    <location>
        <begin position="117"/>
        <end position="130"/>
    </location>
</feature>
<evidence type="ECO:0000256" key="1">
    <source>
        <dbReference type="SAM" id="MobiDB-lite"/>
    </source>
</evidence>
<feature type="compositionally biased region" description="Low complexity" evidence="1">
    <location>
        <begin position="208"/>
        <end position="219"/>
    </location>
</feature>
<reference evidence="4" key="1">
    <citation type="submission" date="2013-09" db="EMBL/GenBank/DDBJ databases">
        <title>The Genome Sequence of Anopheles culicifacies species A.</title>
        <authorList>
            <consortium name="The Broad Institute Genomics Platform"/>
            <person name="Neafsey D.E."/>
            <person name="Besansky N."/>
            <person name="Howell P."/>
            <person name="Walton C."/>
            <person name="Young S.K."/>
            <person name="Zeng Q."/>
            <person name="Gargeya S."/>
            <person name="Fitzgerald M."/>
            <person name="Haas B."/>
            <person name="Abouelleil A."/>
            <person name="Allen A.W."/>
            <person name="Alvarado L."/>
            <person name="Arachchi H.M."/>
            <person name="Berlin A.M."/>
            <person name="Chapman S.B."/>
            <person name="Gainer-Dewar J."/>
            <person name="Goldberg J."/>
            <person name="Griggs A."/>
            <person name="Gujja S."/>
            <person name="Hansen M."/>
            <person name="Howarth C."/>
            <person name="Imamovic A."/>
            <person name="Ireland A."/>
            <person name="Larimer J."/>
            <person name="McCowan C."/>
            <person name="Murphy C."/>
            <person name="Pearson M."/>
            <person name="Poon T.W."/>
            <person name="Priest M."/>
            <person name="Roberts A."/>
            <person name="Saif S."/>
            <person name="Shea T."/>
            <person name="Sisk P."/>
            <person name="Sykes S."/>
            <person name="Wortman J."/>
            <person name="Nusbaum C."/>
            <person name="Birren B."/>
        </authorList>
    </citation>
    <scope>NUCLEOTIDE SEQUENCE [LARGE SCALE GENOMIC DNA]</scope>
    <source>
        <strain evidence="4">A-37</strain>
    </source>
</reference>
<accession>A0A182M7C2</accession>
<dbReference type="AlphaFoldDB" id="A0A182M7C2"/>
<proteinExistence type="predicted"/>
<evidence type="ECO:0000256" key="2">
    <source>
        <dbReference type="SAM" id="Phobius"/>
    </source>
</evidence>
<dbReference type="VEuPathDB" id="VectorBase:ACUA011300"/>
<evidence type="ECO:0000313" key="4">
    <source>
        <dbReference type="Proteomes" id="UP000075883"/>
    </source>
</evidence>
<keyword evidence="2" id="KW-1133">Transmembrane helix</keyword>
<protein>
    <submittedName>
        <fullName evidence="3">Uncharacterized protein</fullName>
    </submittedName>
</protein>
<feature type="compositionally biased region" description="Low complexity" evidence="1">
    <location>
        <begin position="182"/>
        <end position="199"/>
    </location>
</feature>
<dbReference type="EMBL" id="AXCM01015586">
    <property type="status" value="NOT_ANNOTATED_CDS"/>
    <property type="molecule type" value="Genomic_DNA"/>
</dbReference>
<keyword evidence="2" id="KW-0812">Transmembrane</keyword>
<dbReference type="EnsemblMetazoa" id="ACUA011300-RA">
    <property type="protein sequence ID" value="ACUA011300-PA"/>
    <property type="gene ID" value="ACUA011300"/>
</dbReference>
<keyword evidence="4" id="KW-1185">Reference proteome</keyword>